<reference evidence="1 2" key="1">
    <citation type="submission" date="2019-02" db="EMBL/GenBank/DDBJ databases">
        <title>Genome sequencing of the rare red list fungi Dentipellis fragilis.</title>
        <authorList>
            <person name="Buettner E."/>
            <person name="Kellner H."/>
        </authorList>
    </citation>
    <scope>NUCLEOTIDE SEQUENCE [LARGE SCALE GENOMIC DNA]</scope>
    <source>
        <strain evidence="1 2">DSM 105465</strain>
    </source>
</reference>
<accession>A0A4Y9YVM0</accession>
<proteinExistence type="predicted"/>
<dbReference type="AlphaFoldDB" id="A0A4Y9YVM0"/>
<organism evidence="1 2">
    <name type="scientific">Dentipellis fragilis</name>
    <dbReference type="NCBI Taxonomy" id="205917"/>
    <lineage>
        <taxon>Eukaryota</taxon>
        <taxon>Fungi</taxon>
        <taxon>Dikarya</taxon>
        <taxon>Basidiomycota</taxon>
        <taxon>Agaricomycotina</taxon>
        <taxon>Agaricomycetes</taxon>
        <taxon>Russulales</taxon>
        <taxon>Hericiaceae</taxon>
        <taxon>Dentipellis</taxon>
    </lineage>
</organism>
<evidence type="ECO:0000313" key="2">
    <source>
        <dbReference type="Proteomes" id="UP000298327"/>
    </source>
</evidence>
<comment type="caution">
    <text evidence="1">The sequence shown here is derived from an EMBL/GenBank/DDBJ whole genome shotgun (WGS) entry which is preliminary data.</text>
</comment>
<protein>
    <submittedName>
        <fullName evidence="1">Uncharacterized protein</fullName>
    </submittedName>
</protein>
<gene>
    <name evidence="1" type="ORF">EVG20_g5376</name>
</gene>
<sequence>MPWNPDFDDPDAALRVSYTAHPDDSCLFGAQALCSVLPFAGVHTVSLAAFSRLRKAGISDSDIGGGGGETVSVDWMAVLRCMPGVRTLELVRYAVGDVLQDIADYARRMSLRPGSGSVDDRDWGVPLLKFALPAVERMVLVQPETDFCVAEDPKRVLGLLSLLLRGLGEPKSVPKSVTVDARETASSLEEIVLSRFVDLEESDVDDLRKHVRRVVIRG</sequence>
<name>A0A4Y9YVM0_9AGAM</name>
<evidence type="ECO:0000313" key="1">
    <source>
        <dbReference type="EMBL" id="TFY65713.1"/>
    </source>
</evidence>
<dbReference type="EMBL" id="SEOQ01000315">
    <property type="protein sequence ID" value="TFY65713.1"/>
    <property type="molecule type" value="Genomic_DNA"/>
</dbReference>
<dbReference type="Proteomes" id="UP000298327">
    <property type="component" value="Unassembled WGS sequence"/>
</dbReference>
<keyword evidence="2" id="KW-1185">Reference proteome</keyword>